<reference evidence="1" key="1">
    <citation type="journal article" date="2015" name="Nature">
        <title>Complex archaea that bridge the gap between prokaryotes and eukaryotes.</title>
        <authorList>
            <person name="Spang A."/>
            <person name="Saw J.H."/>
            <person name="Jorgensen S.L."/>
            <person name="Zaremba-Niedzwiedzka K."/>
            <person name="Martijn J."/>
            <person name="Lind A.E."/>
            <person name="van Eijk R."/>
            <person name="Schleper C."/>
            <person name="Guy L."/>
            <person name="Ettema T.J."/>
        </authorList>
    </citation>
    <scope>NUCLEOTIDE SEQUENCE</scope>
</reference>
<organism evidence="1">
    <name type="scientific">marine sediment metagenome</name>
    <dbReference type="NCBI Taxonomy" id="412755"/>
    <lineage>
        <taxon>unclassified sequences</taxon>
        <taxon>metagenomes</taxon>
        <taxon>ecological metagenomes</taxon>
    </lineage>
</organism>
<name>A0A0F9TQ42_9ZZZZ</name>
<proteinExistence type="predicted"/>
<accession>A0A0F9TQ42</accession>
<dbReference type="EMBL" id="LAZR01000215">
    <property type="protein sequence ID" value="KKN81439.1"/>
    <property type="molecule type" value="Genomic_DNA"/>
</dbReference>
<dbReference type="AlphaFoldDB" id="A0A0F9TQ42"/>
<sequence>MTTRVIDTPGGIDFSGFYFPEIKRNVLTFLRQNKERLGLTDENDFEVHVNLLSAFALVGHLANTRLDTVATELLIDSAALLESVKRLLRLMGIELKSAGPAKVDAVLKLSEVTSINQTSFIPQLAEFASSDVPAITYEDLTGSDQDRTDQLSNAFGLEETEDDGGSITLAAASTNPDVLVRSSGTWATDVLGQHLFLEGTPLNGGGEFRVSERINATDIRLITVPSSKKAAFVTETLTKWSVKKFTADAATSLNSVGPTFVPWATVAVQDMIFVSHKHVQWNQIDVDLTVFAAAGLKVRWEYFDAQLSAFVPKLVTDLGGTLEFDLETLLGTTDGNGALVTVTFLPSGKKETITSVFSGGKNKITTTDLLGQTTASVDVNDYLVQSDWAPFDNVTDGSSELTADGAISFDHPQSLTRRWRDTEVNLVTGFWIRGRVVAVGATGPTFDTIKIDQGDQFMFRTVTQGETIGPQIVGSSTGLASINVELPETPFIDDTELIEVDEGGAGTFIPYTRVASFLNSSATARHYVRETNAQDRATVRFGDGIRGKIPPAGNDNIQATYRVGGEVNGNIGPDTMTTNADGVTGIADVNNPRAGFGWRIKDGGDDTDLERIKREGPAELRTRKTASTTDDVELLAKNDFTDADGVKAIVRAFAEEEKFGIKTIGLLVVGAGGTTLSRDQLDSADLFFNGDRFARPPVKGALVMNHKLTSLNFEPRLITVVATVVWPNGDANAIRSVLLNFLTPLKLEDDGSTFVWDFGGLVSFSKVHQLIHRVDPAISDVKTLTLNGAALSVSLTANQLPTSQAASIQINILQE</sequence>
<protein>
    <recommendedName>
        <fullName evidence="2">Baseplate protein J-like domain-containing protein</fullName>
    </recommendedName>
</protein>
<evidence type="ECO:0008006" key="2">
    <source>
        <dbReference type="Google" id="ProtNLM"/>
    </source>
</evidence>
<comment type="caution">
    <text evidence="1">The sequence shown here is derived from an EMBL/GenBank/DDBJ whole genome shotgun (WGS) entry which is preliminary data.</text>
</comment>
<evidence type="ECO:0000313" key="1">
    <source>
        <dbReference type="EMBL" id="KKN81439.1"/>
    </source>
</evidence>
<gene>
    <name evidence="1" type="ORF">LCGC14_0320520</name>
</gene>